<keyword evidence="1" id="KW-1133">Transmembrane helix</keyword>
<dbReference type="PANTHER" id="PTHR34502">
    <property type="entry name" value="DUF6594 DOMAIN-CONTAINING PROTEIN-RELATED"/>
    <property type="match status" value="1"/>
</dbReference>
<dbReference type="Pfam" id="PF20237">
    <property type="entry name" value="DUF6594"/>
    <property type="match status" value="1"/>
</dbReference>
<dbReference type="PANTHER" id="PTHR34502:SF4">
    <property type="entry name" value="DUF6594 DOMAIN-CONTAINING PROTEIN"/>
    <property type="match status" value="1"/>
</dbReference>
<evidence type="ECO:0000259" key="2">
    <source>
        <dbReference type="Pfam" id="PF20237"/>
    </source>
</evidence>
<keyword evidence="4" id="KW-1185">Reference proteome</keyword>
<proteinExistence type="predicted"/>
<evidence type="ECO:0000313" key="4">
    <source>
        <dbReference type="Proteomes" id="UP000481861"/>
    </source>
</evidence>
<dbReference type="InterPro" id="IPR046529">
    <property type="entry name" value="DUF6594"/>
</dbReference>
<sequence length="288" mass="32537">MQNPLRNSGYTIFYENIALFPEIARFRRFAPLWAKKLHDDTEELQQSVKAVNTALAKTRGIDHGETVLECPRWVVKKKYPEIYAKEWLEYESCLHKYGETLCLSEQILKLPHQGNYSTKNLSNFEPSLFQEGRFGPTREPEVLYKDPSPHTDTCSWRRIPQDDIVTSILIDRSPWIEKHIFARMRRPWSPKRPSGAASTQTHIQHHTIRGIMDTMTCVLASMLLVGVLFALQGTSPGTLRTAIVGIFGTVFALSVKAVAGHPSRGEVYAATAAFYAVASVNNGESCRQ</sequence>
<gene>
    <name evidence="3" type="ORF">BDV95DRAFT_498400</name>
</gene>
<feature type="transmembrane region" description="Helical" evidence="1">
    <location>
        <begin position="210"/>
        <end position="231"/>
    </location>
</feature>
<dbReference type="AlphaFoldDB" id="A0A7C8I2Z1"/>
<keyword evidence="1" id="KW-0472">Membrane</keyword>
<keyword evidence="1" id="KW-0812">Transmembrane</keyword>
<feature type="transmembrane region" description="Helical" evidence="1">
    <location>
        <begin position="237"/>
        <end position="255"/>
    </location>
</feature>
<feature type="domain" description="DUF6594" evidence="2">
    <location>
        <begin position="17"/>
        <end position="277"/>
    </location>
</feature>
<comment type="caution">
    <text evidence="3">The sequence shown here is derived from an EMBL/GenBank/DDBJ whole genome shotgun (WGS) entry which is preliminary data.</text>
</comment>
<evidence type="ECO:0000313" key="3">
    <source>
        <dbReference type="EMBL" id="KAF2869489.1"/>
    </source>
</evidence>
<reference evidence="3 4" key="1">
    <citation type="submission" date="2020-01" db="EMBL/GenBank/DDBJ databases">
        <authorList>
            <consortium name="DOE Joint Genome Institute"/>
            <person name="Haridas S."/>
            <person name="Albert R."/>
            <person name="Binder M."/>
            <person name="Bloem J."/>
            <person name="Labutti K."/>
            <person name="Salamov A."/>
            <person name="Andreopoulos B."/>
            <person name="Baker S.E."/>
            <person name="Barry K."/>
            <person name="Bills G."/>
            <person name="Bluhm B.H."/>
            <person name="Cannon C."/>
            <person name="Castanera R."/>
            <person name="Culley D.E."/>
            <person name="Daum C."/>
            <person name="Ezra D."/>
            <person name="Gonzalez J.B."/>
            <person name="Henrissat B."/>
            <person name="Kuo A."/>
            <person name="Liang C."/>
            <person name="Lipzen A."/>
            <person name="Lutzoni F."/>
            <person name="Magnuson J."/>
            <person name="Mondo S."/>
            <person name="Nolan M."/>
            <person name="Ohm R."/>
            <person name="Pangilinan J."/>
            <person name="Park H.-J.H."/>
            <person name="Ramirez L."/>
            <person name="Alfaro M."/>
            <person name="Sun H."/>
            <person name="Tritt A."/>
            <person name="Yoshinaga Y."/>
            <person name="Zwiers L.-H.L."/>
            <person name="Turgeon B.G."/>
            <person name="Goodwin S.B."/>
            <person name="Spatafora J.W."/>
            <person name="Crous P.W."/>
            <person name="Grigoriev I.V."/>
        </authorList>
    </citation>
    <scope>NUCLEOTIDE SEQUENCE [LARGE SCALE GENOMIC DNA]</scope>
    <source>
        <strain evidence="3 4">CBS 611.86</strain>
    </source>
</reference>
<dbReference type="Proteomes" id="UP000481861">
    <property type="component" value="Unassembled WGS sequence"/>
</dbReference>
<accession>A0A7C8I2Z1</accession>
<evidence type="ECO:0000256" key="1">
    <source>
        <dbReference type="SAM" id="Phobius"/>
    </source>
</evidence>
<name>A0A7C8I2Z1_9PLEO</name>
<protein>
    <recommendedName>
        <fullName evidence="2">DUF6594 domain-containing protein</fullName>
    </recommendedName>
</protein>
<dbReference type="OrthoDB" id="3793504at2759"/>
<dbReference type="EMBL" id="JAADJZ010000016">
    <property type="protein sequence ID" value="KAF2869489.1"/>
    <property type="molecule type" value="Genomic_DNA"/>
</dbReference>
<organism evidence="3 4">
    <name type="scientific">Massariosphaeria phaeospora</name>
    <dbReference type="NCBI Taxonomy" id="100035"/>
    <lineage>
        <taxon>Eukaryota</taxon>
        <taxon>Fungi</taxon>
        <taxon>Dikarya</taxon>
        <taxon>Ascomycota</taxon>
        <taxon>Pezizomycotina</taxon>
        <taxon>Dothideomycetes</taxon>
        <taxon>Pleosporomycetidae</taxon>
        <taxon>Pleosporales</taxon>
        <taxon>Pleosporales incertae sedis</taxon>
        <taxon>Massariosphaeria</taxon>
    </lineage>
</organism>